<evidence type="ECO:0000259" key="14">
    <source>
        <dbReference type="Pfam" id="PF02784"/>
    </source>
</evidence>
<dbReference type="InterPro" id="IPR002985">
    <property type="entry name" value="Arg_decrbxlase"/>
</dbReference>
<name>A0ABY3MW93_9GAMM</name>
<evidence type="ECO:0000256" key="9">
    <source>
        <dbReference type="ARBA" id="ARBA00022898"/>
    </source>
</evidence>
<dbReference type="InterPro" id="IPR000183">
    <property type="entry name" value="Orn/DAP/Arg_de-COase"/>
</dbReference>
<evidence type="ECO:0000256" key="12">
    <source>
        <dbReference type="ARBA" id="ARBA00023239"/>
    </source>
</evidence>
<evidence type="ECO:0000313" key="17">
    <source>
        <dbReference type="EMBL" id="TYK65478.1"/>
    </source>
</evidence>
<dbReference type="PRINTS" id="PR01180">
    <property type="entry name" value="ARGDCRBXLASE"/>
</dbReference>
<evidence type="ECO:0000256" key="10">
    <source>
        <dbReference type="ARBA" id="ARBA00023066"/>
    </source>
</evidence>
<dbReference type="NCBIfam" id="NF003763">
    <property type="entry name" value="PRK05354.1"/>
    <property type="match status" value="1"/>
</dbReference>
<dbReference type="Gene3D" id="2.40.37.10">
    <property type="entry name" value="Lyase, Ornithine Decarboxylase, Chain A, domain 1"/>
    <property type="match status" value="1"/>
</dbReference>
<dbReference type="PRINTS" id="PR01179">
    <property type="entry name" value="ODADCRBXLASE"/>
</dbReference>
<comment type="cofactor">
    <cofactor evidence="1">
        <name>pyridoxal 5'-phosphate</name>
        <dbReference type="ChEBI" id="CHEBI:597326"/>
    </cofactor>
</comment>
<keyword evidence="11" id="KW-0620">Polyamine biosynthesis</keyword>
<dbReference type="Pfam" id="PF02784">
    <property type="entry name" value="Orn_Arg_deC_N"/>
    <property type="match status" value="1"/>
</dbReference>
<dbReference type="Gene3D" id="1.20.58.930">
    <property type="match status" value="1"/>
</dbReference>
<comment type="caution">
    <text evidence="17">The sequence shown here is derived from an EMBL/GenBank/DDBJ whole genome shotgun (WGS) entry which is preliminary data.</text>
</comment>
<dbReference type="EMBL" id="PJAI02000010">
    <property type="protein sequence ID" value="TYK65478.1"/>
    <property type="molecule type" value="Genomic_DNA"/>
</dbReference>
<dbReference type="InterPro" id="IPR009006">
    <property type="entry name" value="Ala_racemase/Decarboxylase_C"/>
</dbReference>
<protein>
    <recommendedName>
        <fullName evidence="5 13">Arginine decarboxylase</fullName>
        <ecNumber evidence="5 13">4.1.1.19</ecNumber>
    </recommendedName>
</protein>
<evidence type="ECO:0000256" key="8">
    <source>
        <dbReference type="ARBA" id="ARBA00022842"/>
    </source>
</evidence>
<dbReference type="InterPro" id="IPR022644">
    <property type="entry name" value="De-COase2_N"/>
</dbReference>
<evidence type="ECO:0000256" key="11">
    <source>
        <dbReference type="ARBA" id="ARBA00023115"/>
    </source>
</evidence>
<feature type="domain" description="Orn/DAP/Arg decarboxylase 2 N-terminal" evidence="14">
    <location>
        <begin position="129"/>
        <end position="379"/>
    </location>
</feature>
<evidence type="ECO:0000313" key="18">
    <source>
        <dbReference type="Proteomes" id="UP000815846"/>
    </source>
</evidence>
<keyword evidence="9" id="KW-0663">Pyridoxal phosphate</keyword>
<dbReference type="Pfam" id="PF17810">
    <property type="entry name" value="Arg_decarb_HB"/>
    <property type="match status" value="1"/>
</dbReference>
<keyword evidence="7" id="KW-0210">Decarboxylase</keyword>
<organism evidence="17 18">
    <name type="scientific">Colwellia echini</name>
    <dbReference type="NCBI Taxonomy" id="1982103"/>
    <lineage>
        <taxon>Bacteria</taxon>
        <taxon>Pseudomonadati</taxon>
        <taxon>Pseudomonadota</taxon>
        <taxon>Gammaproteobacteria</taxon>
        <taxon>Alteromonadales</taxon>
        <taxon>Colwelliaceae</taxon>
        <taxon>Colwellia</taxon>
    </lineage>
</organism>
<dbReference type="PANTHER" id="PTHR43295:SF9">
    <property type="entry name" value="BIOSYNTHETIC ARGININE DECARBOXYLASE"/>
    <property type="match status" value="1"/>
</dbReference>
<comment type="cofactor">
    <cofactor evidence="2">
        <name>Mg(2+)</name>
        <dbReference type="ChEBI" id="CHEBI:18420"/>
    </cofactor>
</comment>
<keyword evidence="6" id="KW-0479">Metal-binding</keyword>
<keyword evidence="12 17" id="KW-0456">Lyase</keyword>
<sequence length="669" mass="74729">MKSISSKNWSIDRSAELYGIREWSSGYFDVNDKGELVCSLTFAGDEQVNSSPVKQTKKTSAKEAQSIVTADDAISTKVNVSLMDIISGMKERGMDMPVLLRFENLIEDRLTKLNEAFANAIKESSYQNYYRGVFPIKVNQQAQVIEEISEFGSRYHHGLEAGSKAELIIALASLTDNDACIVCNGYKDDEFISLGLHAIQLGINCFFVVETLSEIPLIIAASTKMNVKPLIGVRLKLASKVDGYWSSDSGDRSIFGLTTSQLMEAVDQLRAADMIDCLQLLHCHLGSQIPNIQNIRSGVLEACRYYSELSSEGVPLGYLDLGGGLAVDYEGAYTNSTHSMNYNLDEYCADIVEAIIETLDPLGIKHPVILTESGRATVAYSSVLLFNILDVTHFEPAPIPKVIAEDASELVKNLHALLEIITIRNVQECFNDASHYRDEIRENFRRGRETLRSKALGENIYLAILQKIVLLLPQVKRMSTELENLPESLADIYYGNFSVFQSLPDSWAIDQIFPIMPIHRLDEVPTRDAILADLTCDCDGKIDSFTVDGVHRKTLPVHEVKEGEDYFFGAFLVGAYQETLGDLHNLFGDTNVVSVRINSDGSYDYVKEMEGDSISDVLSYVEYYPKALTERFRQRAEKAVKSGRINVAERQTMLRNFSESLGGYTYFEK</sequence>
<dbReference type="PANTHER" id="PTHR43295">
    <property type="entry name" value="ARGININE DECARBOXYLASE"/>
    <property type="match status" value="1"/>
</dbReference>
<keyword evidence="8" id="KW-0460">Magnesium</keyword>
<dbReference type="Pfam" id="PF17944">
    <property type="entry name" value="Arg_decarbox_C"/>
    <property type="match status" value="1"/>
</dbReference>
<evidence type="ECO:0000256" key="2">
    <source>
        <dbReference type="ARBA" id="ARBA00001946"/>
    </source>
</evidence>
<proteinExistence type="inferred from homology"/>
<dbReference type="NCBIfam" id="TIGR01273">
    <property type="entry name" value="speA"/>
    <property type="match status" value="1"/>
</dbReference>
<evidence type="ECO:0000256" key="1">
    <source>
        <dbReference type="ARBA" id="ARBA00001933"/>
    </source>
</evidence>
<evidence type="ECO:0000259" key="15">
    <source>
        <dbReference type="Pfam" id="PF17810"/>
    </source>
</evidence>
<dbReference type="SUPFAM" id="SSF51419">
    <property type="entry name" value="PLP-binding barrel"/>
    <property type="match status" value="1"/>
</dbReference>
<evidence type="ECO:0000256" key="5">
    <source>
        <dbReference type="ARBA" id="ARBA00012426"/>
    </source>
</evidence>
<dbReference type="InterPro" id="IPR040634">
    <property type="entry name" value="Arg_decarb_HB"/>
</dbReference>
<dbReference type="GO" id="GO:0008792">
    <property type="term" value="F:arginine decarboxylase activity"/>
    <property type="evidence" value="ECO:0007669"/>
    <property type="project" value="UniProtKB-EC"/>
</dbReference>
<evidence type="ECO:0000256" key="7">
    <source>
        <dbReference type="ARBA" id="ARBA00022793"/>
    </source>
</evidence>
<evidence type="ECO:0000256" key="6">
    <source>
        <dbReference type="ARBA" id="ARBA00022723"/>
    </source>
</evidence>
<dbReference type="Gene3D" id="1.10.287.3440">
    <property type="match status" value="1"/>
</dbReference>
<evidence type="ECO:0000256" key="4">
    <source>
        <dbReference type="ARBA" id="ARBA00008357"/>
    </source>
</evidence>
<dbReference type="InterPro" id="IPR022653">
    <property type="entry name" value="De-COase2_pyr-phos_BS"/>
</dbReference>
<dbReference type="PROSITE" id="PS00878">
    <property type="entry name" value="ODR_DC_2_1"/>
    <property type="match status" value="1"/>
</dbReference>
<dbReference type="EC" id="4.1.1.19" evidence="5 13"/>
<dbReference type="RefSeq" id="WP_101344999.1">
    <property type="nucleotide sequence ID" value="NZ_PJAI02000010.1"/>
</dbReference>
<dbReference type="PIRSF" id="PIRSF001336">
    <property type="entry name" value="Arg_decrbxlase"/>
    <property type="match status" value="1"/>
</dbReference>
<dbReference type="CDD" id="cd06830">
    <property type="entry name" value="PLPDE_III_ADC"/>
    <property type="match status" value="1"/>
</dbReference>
<dbReference type="InterPro" id="IPR041128">
    <property type="entry name" value="Arg_decarbox_C"/>
</dbReference>
<keyword evidence="10" id="KW-0745">Spermidine biosynthesis</keyword>
<reference evidence="17 18" key="1">
    <citation type="submission" date="2019-08" db="EMBL/GenBank/DDBJ databases">
        <title>Microbe sample from Colwellia echini.</title>
        <authorList>
            <person name="Christiansen L."/>
            <person name="Pathiraja D."/>
            <person name="Schultz-Johansen M."/>
            <person name="Choi I.-G."/>
            <person name="Stougaard P."/>
        </authorList>
    </citation>
    <scope>NUCLEOTIDE SEQUENCE [LARGE SCALE GENOMIC DNA]</scope>
    <source>
        <strain evidence="17 18">A3</strain>
    </source>
</reference>
<dbReference type="InterPro" id="IPR029066">
    <property type="entry name" value="PLP-binding_barrel"/>
</dbReference>
<comment type="similarity">
    <text evidence="4">Belongs to the Orn/Lys/Arg decarboxylase class-II family. SpeA subfamily.</text>
</comment>
<evidence type="ECO:0000256" key="13">
    <source>
        <dbReference type="NCBIfam" id="TIGR01273"/>
    </source>
</evidence>
<dbReference type="Gene3D" id="3.20.20.10">
    <property type="entry name" value="Alanine racemase"/>
    <property type="match status" value="1"/>
</dbReference>
<evidence type="ECO:0000259" key="16">
    <source>
        <dbReference type="Pfam" id="PF17944"/>
    </source>
</evidence>
<evidence type="ECO:0000256" key="3">
    <source>
        <dbReference type="ARBA" id="ARBA00002257"/>
    </source>
</evidence>
<gene>
    <name evidence="17" type="primary">speA</name>
    <name evidence="17" type="ORF">CWS31_010315</name>
</gene>
<feature type="domain" description="Arginine decarboxylase C-terminal helical" evidence="16">
    <location>
        <begin position="614"/>
        <end position="667"/>
    </location>
</feature>
<accession>A0ABY3MW93</accession>
<feature type="domain" description="Arginine decarboxylase helical bundle" evidence="15">
    <location>
        <begin position="405"/>
        <end position="485"/>
    </location>
</feature>
<keyword evidence="18" id="KW-1185">Reference proteome</keyword>
<dbReference type="Proteomes" id="UP000815846">
    <property type="component" value="Unassembled WGS sequence"/>
</dbReference>
<comment type="function">
    <text evidence="3">Catalyzes the biosynthesis of agmatine from arginine.</text>
</comment>